<dbReference type="EMBL" id="SUNJ01005848">
    <property type="protein sequence ID" value="TPP63281.1"/>
    <property type="molecule type" value="Genomic_DNA"/>
</dbReference>
<evidence type="ECO:0000256" key="8">
    <source>
        <dbReference type="SAM" id="MobiDB-lite"/>
    </source>
</evidence>
<sequence>MSVSQNRNNLASQEKQVHSYWRKRDKKTNENFYPYCLHMLDLLQLPEFRMELARGHVCRDIDDQMLLHWQHYMRKRATMIAEHVEELTGAPPRPGPTDSMGTNALMGP</sequence>
<evidence type="ECO:0000256" key="7">
    <source>
        <dbReference type="RuleBase" id="RU364129"/>
    </source>
</evidence>
<feature type="region of interest" description="Disordered" evidence="8">
    <location>
        <begin position="1"/>
        <end position="23"/>
    </location>
</feature>
<keyword evidence="3 7" id="KW-0805">Transcription regulation</keyword>
<dbReference type="AlphaFoldDB" id="A0A504YSU1"/>
<comment type="function">
    <text evidence="7">Component of the Mediator complex, a coactivator involved in the regulated transcription of nearly all RNA polymerase II-dependent genes. Mediator functions as a bridge to convey information from gene-specific regulatory proteins to the basal RNA polymerase II transcription machinery. Mediator is recruited to promoters by direct interactions with regulatory proteins and serves as a scaffold for the assembly of a functional preinitiation complex with RNA polymerase II and the general transcription factors.</text>
</comment>
<accession>A0A504YSU1</accession>
<comment type="similarity">
    <text evidence="2 7">Belongs to the Mediator complex subunit 31 family.</text>
</comment>
<dbReference type="Gene3D" id="1.10.10.1340">
    <property type="entry name" value="Mediator of RNA polymerase II, submodule Med31 (Soh1)"/>
    <property type="match status" value="1"/>
</dbReference>
<proteinExistence type="inferred from homology"/>
<comment type="caution">
    <text evidence="9">The sequence shown here is derived from an EMBL/GenBank/DDBJ whole genome shotgun (WGS) entry which is preliminary data.</text>
</comment>
<keyword evidence="6 7" id="KW-0539">Nucleus</keyword>
<reference evidence="9 10" key="1">
    <citation type="submission" date="2019-04" db="EMBL/GenBank/DDBJ databases">
        <title>Annotation for the trematode Fasciola gigantica.</title>
        <authorList>
            <person name="Choi Y.-J."/>
        </authorList>
    </citation>
    <scope>NUCLEOTIDE SEQUENCE [LARGE SCALE GENOMIC DNA]</scope>
    <source>
        <strain evidence="9">Uganda_cow_1</strain>
    </source>
</reference>
<dbReference type="Proteomes" id="UP000316759">
    <property type="component" value="Unassembled WGS sequence"/>
</dbReference>
<evidence type="ECO:0000256" key="4">
    <source>
        <dbReference type="ARBA" id="ARBA00023159"/>
    </source>
</evidence>
<dbReference type="GO" id="GO:0006355">
    <property type="term" value="P:regulation of DNA-templated transcription"/>
    <property type="evidence" value="ECO:0007669"/>
    <property type="project" value="InterPro"/>
</dbReference>
<dbReference type="InterPro" id="IPR008831">
    <property type="entry name" value="Mediator_Med31"/>
</dbReference>
<gene>
    <name evidence="9" type="ORF">FGIG_02948</name>
</gene>
<dbReference type="PANTHER" id="PTHR13186">
    <property type="entry name" value="MEDIATOR OF RNA POLYMERASE II TRANSCRIPTION SUBUNIT 31"/>
    <property type="match status" value="1"/>
</dbReference>
<dbReference type="STRING" id="46835.A0A504YSU1"/>
<keyword evidence="4 7" id="KW-0010">Activator</keyword>
<keyword evidence="10" id="KW-1185">Reference proteome</keyword>
<dbReference type="GO" id="GO:0003712">
    <property type="term" value="F:transcription coregulator activity"/>
    <property type="evidence" value="ECO:0007669"/>
    <property type="project" value="InterPro"/>
</dbReference>
<evidence type="ECO:0000256" key="5">
    <source>
        <dbReference type="ARBA" id="ARBA00023163"/>
    </source>
</evidence>
<evidence type="ECO:0000256" key="2">
    <source>
        <dbReference type="ARBA" id="ARBA00006378"/>
    </source>
</evidence>
<feature type="region of interest" description="Disordered" evidence="8">
    <location>
        <begin position="87"/>
        <end position="108"/>
    </location>
</feature>
<name>A0A504YSU1_FASGI</name>
<comment type="subcellular location">
    <subcellularLocation>
        <location evidence="1 7">Nucleus</location>
    </subcellularLocation>
</comment>
<keyword evidence="5 7" id="KW-0804">Transcription</keyword>
<evidence type="ECO:0000313" key="10">
    <source>
        <dbReference type="Proteomes" id="UP000316759"/>
    </source>
</evidence>
<evidence type="ECO:0000313" key="9">
    <source>
        <dbReference type="EMBL" id="TPP63281.1"/>
    </source>
</evidence>
<comment type="subunit">
    <text evidence="7">Component of the Mediator complex.</text>
</comment>
<feature type="compositionally biased region" description="Polar residues" evidence="8">
    <location>
        <begin position="1"/>
        <end position="14"/>
    </location>
</feature>
<evidence type="ECO:0000256" key="3">
    <source>
        <dbReference type="ARBA" id="ARBA00023015"/>
    </source>
</evidence>
<dbReference type="InterPro" id="IPR038089">
    <property type="entry name" value="Med31_sf"/>
</dbReference>
<dbReference type="Pfam" id="PF05669">
    <property type="entry name" value="Med31"/>
    <property type="match status" value="1"/>
</dbReference>
<evidence type="ECO:0000256" key="1">
    <source>
        <dbReference type="ARBA" id="ARBA00004123"/>
    </source>
</evidence>
<dbReference type="GO" id="GO:0016592">
    <property type="term" value="C:mediator complex"/>
    <property type="evidence" value="ECO:0007669"/>
    <property type="project" value="InterPro"/>
</dbReference>
<protein>
    <recommendedName>
        <fullName evidence="7">Mediator of RNA polymerase II transcription subunit 31</fullName>
    </recommendedName>
</protein>
<evidence type="ECO:0000256" key="6">
    <source>
        <dbReference type="ARBA" id="ARBA00023242"/>
    </source>
</evidence>
<dbReference type="OrthoDB" id="10257739at2759"/>
<organism evidence="9 10">
    <name type="scientific">Fasciola gigantica</name>
    <name type="common">Giant liver fluke</name>
    <dbReference type="NCBI Taxonomy" id="46835"/>
    <lineage>
        <taxon>Eukaryota</taxon>
        <taxon>Metazoa</taxon>
        <taxon>Spiralia</taxon>
        <taxon>Lophotrochozoa</taxon>
        <taxon>Platyhelminthes</taxon>
        <taxon>Trematoda</taxon>
        <taxon>Digenea</taxon>
        <taxon>Plagiorchiida</taxon>
        <taxon>Echinostomata</taxon>
        <taxon>Echinostomatoidea</taxon>
        <taxon>Fasciolidae</taxon>
        <taxon>Fasciola</taxon>
    </lineage>
</organism>